<keyword evidence="3" id="KW-1185">Reference proteome</keyword>
<dbReference type="AlphaFoldDB" id="A0A841QFX1"/>
<sequence>MGFLSNGGYLAVASITICACQWMILVTIKDLGRLLRDLRDISRGASHAKQH</sequence>
<keyword evidence="1" id="KW-0812">Transmembrane</keyword>
<comment type="caution">
    <text evidence="2">The sequence shown here is derived from an EMBL/GenBank/DDBJ whole genome shotgun (WGS) entry which is preliminary data.</text>
</comment>
<gene>
    <name evidence="2" type="ORF">HNR55_002513</name>
</gene>
<evidence type="ECO:0000313" key="2">
    <source>
        <dbReference type="EMBL" id="MBB6457909.1"/>
    </source>
</evidence>
<dbReference type="Proteomes" id="UP000578000">
    <property type="component" value="Unassembled WGS sequence"/>
</dbReference>
<organism evidence="2 3">
    <name type="scientific">Acetobacter lovaniensis</name>
    <dbReference type="NCBI Taxonomy" id="104100"/>
    <lineage>
        <taxon>Bacteria</taxon>
        <taxon>Pseudomonadati</taxon>
        <taxon>Pseudomonadota</taxon>
        <taxon>Alphaproteobacteria</taxon>
        <taxon>Acetobacterales</taxon>
        <taxon>Acetobacteraceae</taxon>
        <taxon>Acetobacter</taxon>
    </lineage>
</organism>
<accession>A0A841QFX1</accession>
<evidence type="ECO:0000256" key="1">
    <source>
        <dbReference type="SAM" id="Phobius"/>
    </source>
</evidence>
<evidence type="ECO:0000313" key="3">
    <source>
        <dbReference type="Proteomes" id="UP000578000"/>
    </source>
</evidence>
<protein>
    <submittedName>
        <fullName evidence="2">Uncharacterized protein</fullName>
    </submittedName>
</protein>
<keyword evidence="1" id="KW-1133">Transmembrane helix</keyword>
<feature type="transmembrane region" description="Helical" evidence="1">
    <location>
        <begin position="6"/>
        <end position="28"/>
    </location>
</feature>
<dbReference type="EMBL" id="JACHIE010000012">
    <property type="protein sequence ID" value="MBB6457909.1"/>
    <property type="molecule type" value="Genomic_DNA"/>
</dbReference>
<name>A0A841QFX1_9PROT</name>
<keyword evidence="1" id="KW-0472">Membrane</keyword>
<proteinExistence type="predicted"/>
<reference evidence="2 3" key="1">
    <citation type="submission" date="2020-08" db="EMBL/GenBank/DDBJ databases">
        <title>Genomic Encyclopedia of Type Strains, Phase IV (KMG-IV): sequencing the most valuable type-strain genomes for metagenomic binning, comparative biology and taxonomic classification.</title>
        <authorList>
            <person name="Goeker M."/>
        </authorList>
    </citation>
    <scope>NUCLEOTIDE SEQUENCE [LARGE SCALE GENOMIC DNA]</scope>
    <source>
        <strain evidence="2 3">DSM 4491</strain>
    </source>
</reference>